<dbReference type="GO" id="GO:0003723">
    <property type="term" value="F:RNA binding"/>
    <property type="evidence" value="ECO:0007669"/>
    <property type="project" value="UniProtKB-KW"/>
</dbReference>
<evidence type="ECO:0000256" key="2">
    <source>
        <dbReference type="ARBA" id="ARBA00010876"/>
    </source>
</evidence>
<dbReference type="Proteomes" id="UP000055611">
    <property type="component" value="Chromosome"/>
</dbReference>
<dbReference type="GO" id="GO:0005524">
    <property type="term" value="F:ATP binding"/>
    <property type="evidence" value="ECO:0007669"/>
    <property type="project" value="UniProtKB-UniRule"/>
</dbReference>
<dbReference type="GO" id="GO:0015937">
    <property type="term" value="P:coenzyme A biosynthetic process"/>
    <property type="evidence" value="ECO:0007669"/>
    <property type="project" value="UniProtKB-UniRule"/>
</dbReference>
<evidence type="ECO:0000313" key="13">
    <source>
        <dbReference type="EMBL" id="TDT90621.1"/>
    </source>
</evidence>
<evidence type="ECO:0000256" key="4">
    <source>
        <dbReference type="ARBA" id="ARBA00022840"/>
    </source>
</evidence>
<dbReference type="AlphaFoldDB" id="A0A126QST5"/>
<dbReference type="InterPro" id="IPR027417">
    <property type="entry name" value="P-loop_NTPase"/>
</dbReference>
<name>A0A126QST5_9BACT</name>
<dbReference type="NCBIfam" id="TIGR00005">
    <property type="entry name" value="rluA_subfam"/>
    <property type="match status" value="1"/>
</dbReference>
<dbReference type="PROSITE" id="PS51219">
    <property type="entry name" value="DPCK"/>
    <property type="match status" value="1"/>
</dbReference>
<dbReference type="OrthoDB" id="128480at2"/>
<dbReference type="InterPro" id="IPR050188">
    <property type="entry name" value="RluA_PseudoU_synthase"/>
</dbReference>
<gene>
    <name evidence="7" type="primary">coaE</name>
    <name evidence="12" type="ORF">AWY79_15095</name>
    <name evidence="13" type="ORF">EDC59_10251</name>
</gene>
<comment type="similarity">
    <text evidence="1 7">Belongs to the CoaE family.</text>
</comment>
<reference evidence="13 15" key="2">
    <citation type="submission" date="2019-03" db="EMBL/GenBank/DDBJ databases">
        <title>Genomic Encyclopedia of Type Strains, Phase IV (KMG-IV): sequencing the most valuable type-strain genomes for metagenomic binning, comparative biology and taxonomic classification.</title>
        <authorList>
            <person name="Goeker M."/>
        </authorList>
    </citation>
    <scope>NUCLEOTIDE SEQUENCE [LARGE SCALE GENOMIC DNA]</scope>
    <source>
        <strain evidence="13 15">DSM 101483</strain>
    </source>
</reference>
<keyword evidence="4 7" id="KW-0067">ATP-binding</keyword>
<dbReference type="GO" id="GO:0000455">
    <property type="term" value="P:enzyme-directed rRNA pseudouridine synthesis"/>
    <property type="evidence" value="ECO:0007669"/>
    <property type="project" value="TreeGrafter"/>
</dbReference>
<dbReference type="PANTHER" id="PTHR21600:SF44">
    <property type="entry name" value="RIBOSOMAL LARGE SUBUNIT PSEUDOURIDINE SYNTHASE D"/>
    <property type="match status" value="1"/>
</dbReference>
<feature type="region of interest" description="Disordered" evidence="10">
    <location>
        <begin position="199"/>
        <end position="218"/>
    </location>
</feature>
<dbReference type="SUPFAM" id="SSF52540">
    <property type="entry name" value="P-loop containing nucleoside triphosphate hydrolases"/>
    <property type="match status" value="1"/>
</dbReference>
<evidence type="ECO:0000256" key="5">
    <source>
        <dbReference type="ARBA" id="ARBA00022993"/>
    </source>
</evidence>
<dbReference type="RefSeq" id="WP_066807287.1">
    <property type="nucleotide sequence ID" value="NZ_CP014206.1"/>
</dbReference>
<comment type="catalytic activity">
    <reaction evidence="7">
        <text>3'-dephospho-CoA + ATP = ADP + CoA + H(+)</text>
        <dbReference type="Rhea" id="RHEA:18245"/>
        <dbReference type="ChEBI" id="CHEBI:15378"/>
        <dbReference type="ChEBI" id="CHEBI:30616"/>
        <dbReference type="ChEBI" id="CHEBI:57287"/>
        <dbReference type="ChEBI" id="CHEBI:57328"/>
        <dbReference type="ChEBI" id="CHEBI:456216"/>
        <dbReference type="EC" id="2.7.1.24"/>
    </reaction>
</comment>
<dbReference type="KEGG" id="dej:AWY79_15095"/>
<evidence type="ECO:0000256" key="7">
    <source>
        <dbReference type="HAMAP-Rule" id="MF_00376"/>
    </source>
</evidence>
<evidence type="ECO:0000313" key="15">
    <source>
        <dbReference type="Proteomes" id="UP000295506"/>
    </source>
</evidence>
<dbReference type="SUPFAM" id="SSF55120">
    <property type="entry name" value="Pseudouridine synthase"/>
    <property type="match status" value="1"/>
</dbReference>
<comment type="pathway">
    <text evidence="7">Cofactor biosynthesis; coenzyme A biosynthesis; CoA from (R)-pantothenate: step 5/5.</text>
</comment>
<accession>A0A126QST5</accession>
<evidence type="ECO:0000256" key="9">
    <source>
        <dbReference type="PROSITE-ProRule" id="PRU00182"/>
    </source>
</evidence>
<dbReference type="Proteomes" id="UP000295506">
    <property type="component" value="Unassembled WGS sequence"/>
</dbReference>
<feature type="domain" description="Pseudouridine synthase RsuA/RluA-like" evidence="11">
    <location>
        <begin position="100"/>
        <end position="259"/>
    </location>
</feature>
<dbReference type="CDD" id="cd02869">
    <property type="entry name" value="PseudoU_synth_RluA_like"/>
    <property type="match status" value="1"/>
</dbReference>
<keyword evidence="5 7" id="KW-0173">Coenzyme A biosynthesis</keyword>
<keyword evidence="7" id="KW-0808">Transferase</keyword>
<feature type="binding site" evidence="7">
    <location>
        <begin position="341"/>
        <end position="346"/>
    </location>
    <ligand>
        <name>ATP</name>
        <dbReference type="ChEBI" id="CHEBI:30616"/>
    </ligand>
</feature>
<protein>
    <recommendedName>
        <fullName evidence="7">Dephospho-CoA kinase</fullName>
        <ecNumber evidence="7">2.7.1.24</ecNumber>
    </recommendedName>
    <alternativeName>
        <fullName evidence="7">Dephosphocoenzyme A kinase</fullName>
    </alternativeName>
</protein>
<dbReference type="EMBL" id="CP014206">
    <property type="protein sequence ID" value="AMK13024.1"/>
    <property type="molecule type" value="Genomic_DNA"/>
</dbReference>
<dbReference type="CDD" id="cd02022">
    <property type="entry name" value="DPCK"/>
    <property type="match status" value="1"/>
</dbReference>
<evidence type="ECO:0000256" key="10">
    <source>
        <dbReference type="SAM" id="MobiDB-lite"/>
    </source>
</evidence>
<dbReference type="PANTHER" id="PTHR21600">
    <property type="entry name" value="MITOCHONDRIAL RNA PSEUDOURIDINE SYNTHASE"/>
    <property type="match status" value="1"/>
</dbReference>
<dbReference type="InterPro" id="IPR036986">
    <property type="entry name" value="S4_RNA-bd_sf"/>
</dbReference>
<comment type="function">
    <text evidence="7">Catalyzes the phosphorylation of the 3'-hydroxyl group of dephosphocoenzyme A to form coenzyme A.</text>
</comment>
<comment type="similarity">
    <text evidence="2">Belongs to the pseudouridine synthase RluA family.</text>
</comment>
<evidence type="ECO:0000313" key="14">
    <source>
        <dbReference type="Proteomes" id="UP000055611"/>
    </source>
</evidence>
<reference evidence="12 14" key="1">
    <citation type="journal article" date="2016" name="Front. Microbiol.">
        <title>Genome Sequence of the Piezophilic, Mesophilic Sulfate-Reducing Bacterium Desulfovibrio indicus J2T.</title>
        <authorList>
            <person name="Cao J."/>
            <person name="Maignien L."/>
            <person name="Shao Z."/>
            <person name="Alain K."/>
            <person name="Jebbar M."/>
        </authorList>
    </citation>
    <scope>NUCLEOTIDE SEQUENCE [LARGE SCALE GENOMIC DNA]</scope>
    <source>
        <strain evidence="12 14">J2</strain>
    </source>
</reference>
<dbReference type="GO" id="GO:0140098">
    <property type="term" value="F:catalytic activity, acting on RNA"/>
    <property type="evidence" value="ECO:0007669"/>
    <property type="project" value="UniProtKB-ARBA"/>
</dbReference>
<keyword evidence="14" id="KW-1185">Reference proteome</keyword>
<dbReference type="Pfam" id="PF00849">
    <property type="entry name" value="PseudoU_synth_2"/>
    <property type="match status" value="1"/>
</dbReference>
<evidence type="ECO:0000256" key="3">
    <source>
        <dbReference type="ARBA" id="ARBA00022741"/>
    </source>
</evidence>
<evidence type="ECO:0000256" key="1">
    <source>
        <dbReference type="ARBA" id="ARBA00009018"/>
    </source>
</evidence>
<dbReference type="InterPro" id="IPR001977">
    <property type="entry name" value="Depp_CoAkinase"/>
</dbReference>
<organism evidence="13 15">
    <name type="scientific">Pseudodesulfovibrio indicus</name>
    <dbReference type="NCBI Taxonomy" id="1716143"/>
    <lineage>
        <taxon>Bacteria</taxon>
        <taxon>Pseudomonadati</taxon>
        <taxon>Thermodesulfobacteriota</taxon>
        <taxon>Desulfovibrionia</taxon>
        <taxon>Desulfovibrionales</taxon>
        <taxon>Desulfovibrionaceae</taxon>
    </lineage>
</organism>
<evidence type="ECO:0000256" key="6">
    <source>
        <dbReference type="ARBA" id="ARBA00023235"/>
    </source>
</evidence>
<dbReference type="EC" id="2.7.1.24" evidence="7"/>
<dbReference type="GO" id="GO:0009982">
    <property type="term" value="F:pseudouridine synthase activity"/>
    <property type="evidence" value="ECO:0007669"/>
    <property type="project" value="InterPro"/>
</dbReference>
<dbReference type="Pfam" id="PF01121">
    <property type="entry name" value="CoaE"/>
    <property type="match status" value="1"/>
</dbReference>
<dbReference type="PROSITE" id="PS50889">
    <property type="entry name" value="S4"/>
    <property type="match status" value="1"/>
</dbReference>
<proteinExistence type="inferred from homology"/>
<comment type="subcellular location">
    <subcellularLocation>
        <location evidence="7">Cytoplasm</location>
    </subcellularLocation>
</comment>
<dbReference type="Gene3D" id="3.30.2350.10">
    <property type="entry name" value="Pseudouridine synthase"/>
    <property type="match status" value="1"/>
</dbReference>
<dbReference type="SUPFAM" id="SSF55174">
    <property type="entry name" value="Alpha-L RNA-binding motif"/>
    <property type="match status" value="1"/>
</dbReference>
<dbReference type="HAMAP" id="MF_00376">
    <property type="entry name" value="Dephospho_CoA_kinase"/>
    <property type="match status" value="1"/>
</dbReference>
<evidence type="ECO:0000259" key="11">
    <source>
        <dbReference type="Pfam" id="PF00849"/>
    </source>
</evidence>
<dbReference type="Gene3D" id="3.10.290.10">
    <property type="entry name" value="RNA-binding S4 domain"/>
    <property type="match status" value="1"/>
</dbReference>
<evidence type="ECO:0000256" key="8">
    <source>
        <dbReference type="PIRSR" id="PIRSR606225-1"/>
    </source>
</evidence>
<dbReference type="Gene3D" id="3.40.50.300">
    <property type="entry name" value="P-loop containing nucleotide triphosphate hydrolases"/>
    <property type="match status" value="1"/>
</dbReference>
<keyword evidence="9" id="KW-0694">RNA-binding</keyword>
<sequence length="562" mass="61330">MTDTKNEQQWERTISFADGGTRLDKFWGRELADEGVSRGRVKAWIESGLAKVNGRVVDKGKYKLAAGEKTVIGAAEPEAGEGAPDPVRGRLDVLFEDAAMLMVCKPAGLTTHPAPGEPGPTLVNLLLHRWPDIAADKSGMDEQRPGIVHRLDKDTSGVMAVARTEAARLKLSADFAEHNVFKVYLALVHGVPTPAQGTVDAPMGRHPSQKTKMAVVDKGGREARSDYRVLWTGPRGLASLVAVRIHTGRTHQIRVHMAHIGHPLLGDAVYGPRESAEWERRPDLLAGLAPRQMLHAFYLSVFHPETGEPVTRWLPPPEDFCALLAGLPRECLRVGVVGMPGGGKSALMRFLGAMGRPCFSADECVAELYNPGGDGAAMINQRFGGAYTLEDGGVDKPGLFAAMRESDQVRREVNDMVHPMVRHRCEEFFKAHRDEPVAYAEVPLLLEGGWHKEGMVDLVAGVRCPADKRTGELRRLRNLPPEILAVFDSWQWPEKDKLAACDFVADNSAGLDHLEREAERLDAAALAALADRDRATEAWMDGLWPGLAGELDRERAGGEGPA</sequence>
<dbReference type="GO" id="GO:0005737">
    <property type="term" value="C:cytoplasm"/>
    <property type="evidence" value="ECO:0007669"/>
    <property type="project" value="UniProtKB-SubCell"/>
</dbReference>
<dbReference type="InterPro" id="IPR006225">
    <property type="entry name" value="PsdUridine_synth_RluC/D"/>
</dbReference>
<dbReference type="InterPro" id="IPR020103">
    <property type="entry name" value="PsdUridine_synth_cat_dom_sf"/>
</dbReference>
<dbReference type="InterPro" id="IPR006145">
    <property type="entry name" value="PsdUridine_synth_RsuA/RluA"/>
</dbReference>
<keyword evidence="7" id="KW-0963">Cytoplasm</keyword>
<dbReference type="CDD" id="cd00165">
    <property type="entry name" value="S4"/>
    <property type="match status" value="1"/>
</dbReference>
<feature type="active site" evidence="8">
    <location>
        <position position="152"/>
    </location>
</feature>
<dbReference type="GO" id="GO:0004140">
    <property type="term" value="F:dephospho-CoA kinase activity"/>
    <property type="evidence" value="ECO:0007669"/>
    <property type="project" value="UniProtKB-UniRule"/>
</dbReference>
<keyword evidence="7 12" id="KW-0418">Kinase</keyword>
<keyword evidence="6" id="KW-0413">Isomerase</keyword>
<dbReference type="EMBL" id="SOBK01000002">
    <property type="protein sequence ID" value="TDT90621.1"/>
    <property type="molecule type" value="Genomic_DNA"/>
</dbReference>
<keyword evidence="3 7" id="KW-0547">Nucleotide-binding</keyword>
<evidence type="ECO:0000313" key="12">
    <source>
        <dbReference type="EMBL" id="AMK13024.1"/>
    </source>
</evidence>